<dbReference type="RefSeq" id="WP_188101340.1">
    <property type="nucleotide sequence ID" value="NZ_JAANIH010000021.1"/>
</dbReference>
<gene>
    <name evidence="3" type="ORF">HA482_37040</name>
</gene>
<dbReference type="Gene3D" id="2.40.128.130">
    <property type="entry name" value="Autotransporter beta-domain"/>
    <property type="match status" value="1"/>
</dbReference>
<feature type="chain" id="PRO_5047366303" evidence="1">
    <location>
        <begin position="35"/>
        <end position="1074"/>
    </location>
</feature>
<protein>
    <submittedName>
        <fullName evidence="3">Autotransporter domain-containing protein</fullName>
    </submittedName>
</protein>
<evidence type="ECO:0000256" key="1">
    <source>
        <dbReference type="SAM" id="SignalP"/>
    </source>
</evidence>
<dbReference type="PROSITE" id="PS51208">
    <property type="entry name" value="AUTOTRANSPORTER"/>
    <property type="match status" value="1"/>
</dbReference>
<proteinExistence type="predicted"/>
<dbReference type="Proteomes" id="UP000639516">
    <property type="component" value="Unassembled WGS sequence"/>
</dbReference>
<dbReference type="EMBL" id="JAATTO010000081">
    <property type="protein sequence ID" value="MBC9983797.1"/>
    <property type="molecule type" value="Genomic_DNA"/>
</dbReference>
<evidence type="ECO:0000259" key="2">
    <source>
        <dbReference type="PROSITE" id="PS51208"/>
    </source>
</evidence>
<reference evidence="3 4" key="1">
    <citation type="journal article" date="2020" name="Arch. Microbiol.">
        <title>Bradyrhizobium campsiandrae sp. nov., a nitrogen-fixing bacterial strain isolated from a native leguminous tree from the Amazon adapted to flooded conditions.</title>
        <authorList>
            <person name="Cabral Michel D."/>
            <person name="Martins da Costa E."/>
            <person name="Azarias Guimaraes A."/>
            <person name="Soares de Carvalho T."/>
            <person name="Santos de Castro Caputo P."/>
            <person name="Willems A."/>
            <person name="de Souza Moreira F.M."/>
        </authorList>
    </citation>
    <scope>NUCLEOTIDE SEQUENCE [LARGE SCALE GENOMIC DNA]</scope>
    <source>
        <strain evidence="4">INPA 384B</strain>
    </source>
</reference>
<name>A0ABR7UIW5_9BRAD</name>
<dbReference type="InterPro" id="IPR036709">
    <property type="entry name" value="Autotransporte_beta_dom_sf"/>
</dbReference>
<keyword evidence="4" id="KW-1185">Reference proteome</keyword>
<dbReference type="SUPFAM" id="SSF103515">
    <property type="entry name" value="Autotransporter"/>
    <property type="match status" value="1"/>
</dbReference>
<feature type="domain" description="Autotransporter" evidence="2">
    <location>
        <begin position="793"/>
        <end position="1074"/>
    </location>
</feature>
<evidence type="ECO:0000313" key="4">
    <source>
        <dbReference type="Proteomes" id="UP000639516"/>
    </source>
</evidence>
<dbReference type="SMART" id="SM00869">
    <property type="entry name" value="Autotransporter"/>
    <property type="match status" value="1"/>
</dbReference>
<feature type="signal peptide" evidence="1">
    <location>
        <begin position="1"/>
        <end position="34"/>
    </location>
</feature>
<comment type="caution">
    <text evidence="3">The sequence shown here is derived from an EMBL/GenBank/DDBJ whole genome shotgun (WGS) entry which is preliminary data.</text>
</comment>
<organism evidence="3 4">
    <name type="scientific">Bradyrhizobium campsiandrae</name>
    <dbReference type="NCBI Taxonomy" id="1729892"/>
    <lineage>
        <taxon>Bacteria</taxon>
        <taxon>Pseudomonadati</taxon>
        <taxon>Pseudomonadota</taxon>
        <taxon>Alphaproteobacteria</taxon>
        <taxon>Hyphomicrobiales</taxon>
        <taxon>Nitrobacteraceae</taxon>
        <taxon>Bradyrhizobium</taxon>
    </lineage>
</organism>
<keyword evidence="1" id="KW-0732">Signal</keyword>
<sequence length="1074" mass="105499">MKRWLLATVNRRLLQVPASALLLAPLLVIDRAEAACTPVAPVSNATIVCSGNVDTQQGGVTGYGTITDDNNTYQVAAGATVHGSSFGITTGSGGVLTNLGTIDGPNGAGLRAGDVTVSNAAGAMISGFNGITAATLKLDNAGTITSGLQGHGIDATTVTVSNSGTIIGIGTNSIGISATTVTVTANTGTISGVRFGVSTTADATIANGGSITATGANGTAVVASGNASIDNHGIISALAAGGIAVNVFGSVTMTANSSRIEGDAMGVSAGTNATVNNTGMILANAANGVALRVINTVTVANAGDIKALGAGSVGILAGTVVLSANSSLISGGRNGISANTATITNSGGSISALDVNGIAINAVTATVTNAGSITAAATGGVGIHAGTVNVTANTGLIAGESRAIMSVSGAVAVSNNTGGTIQSANVNGIAISAVTDANIANAGTIKGGTNGGRAVSAGNSATIANASGGLISAGQFGVSANLVTMNNAGIVESTGFGAAVDAQTANVTNSGTLRAVGENVVQAVTAVALQNSGTISGTAGANGIFSGGRADVVNSGSISAKNGILTGGALNLTNMAGGTIAGTIDGVFAQGAAMISNAGTITGGPFAIATNSTTSITNTGTISGNVGIRSSGAADIVNAGTITGTSGTAIKLTSAADTLTLLPGSKINGVVDFGFGHDVVNVNLAPTSRVSSLTSVTLPTFANFEGTINTITSGGSFNGPSVVSGSTLATLDPTALAQTDRTLMDFTGGVSSLVQGRLNGGSGGAGSNMMAMAYAPETAQAGPFTKAPKSLWTDPAPITVWANSFGGQRIQDETASTLRATSTAWGGAVGIDRKVQPNWLVGAFLGGGQGGLSVDLNSQSVDTAYVFGGAYSRFEWAAQFFDFTLQGGSADNKSRRLVLNGAAVGGMETATASYSGWYISPELAYGYKLEIGNGYLLTPTARLRYVAGRFDGYSETGSAQGLSVGGRTLQDIEERGEVDLSRVTRFDGGELKANIHGGVIALQRVGDTTINTVLLGQTLSFVTPGSRSTVGAVAGFGLDYRTSRNLSLFGAVEGMMMSDQSRTGTAKGGLRVAF</sequence>
<dbReference type="InterPro" id="IPR005546">
    <property type="entry name" value="Autotransporte_beta"/>
</dbReference>
<dbReference type="Pfam" id="PF03797">
    <property type="entry name" value="Autotransporter"/>
    <property type="match status" value="1"/>
</dbReference>
<evidence type="ECO:0000313" key="3">
    <source>
        <dbReference type="EMBL" id="MBC9983797.1"/>
    </source>
</evidence>
<accession>A0ABR7UIW5</accession>